<feature type="non-terminal residue" evidence="2">
    <location>
        <position position="167"/>
    </location>
</feature>
<keyword evidence="3" id="KW-1185">Reference proteome</keyword>
<evidence type="ECO:0000313" key="2">
    <source>
        <dbReference type="EMBL" id="KAG7163701.1"/>
    </source>
</evidence>
<dbReference type="AlphaFoldDB" id="A0A8J5MU50"/>
<feature type="signal peptide" evidence="1">
    <location>
        <begin position="1"/>
        <end position="26"/>
    </location>
</feature>
<protein>
    <submittedName>
        <fullName evidence="2">Uncharacterized protein</fullName>
    </submittedName>
</protein>
<name>A0A8J5MU50_HOMAM</name>
<dbReference type="EMBL" id="JAHLQT010026447">
    <property type="protein sequence ID" value="KAG7163701.1"/>
    <property type="molecule type" value="Genomic_DNA"/>
</dbReference>
<evidence type="ECO:0000256" key="1">
    <source>
        <dbReference type="SAM" id="SignalP"/>
    </source>
</evidence>
<proteinExistence type="predicted"/>
<reference evidence="2" key="1">
    <citation type="journal article" date="2021" name="Sci. Adv.">
        <title>The American lobster genome reveals insights on longevity, neural, and immune adaptations.</title>
        <authorList>
            <person name="Polinski J.M."/>
            <person name="Zimin A.V."/>
            <person name="Clark K.F."/>
            <person name="Kohn A.B."/>
            <person name="Sadowski N."/>
            <person name="Timp W."/>
            <person name="Ptitsyn A."/>
            <person name="Khanna P."/>
            <person name="Romanova D.Y."/>
            <person name="Williams P."/>
            <person name="Greenwood S.J."/>
            <person name="Moroz L.L."/>
            <person name="Walt D.R."/>
            <person name="Bodnar A.G."/>
        </authorList>
    </citation>
    <scope>NUCLEOTIDE SEQUENCE</scope>
    <source>
        <strain evidence="2">GMGI-L3</strain>
    </source>
</reference>
<accession>A0A8J5MU50</accession>
<gene>
    <name evidence="2" type="ORF">Hamer_G002929</name>
</gene>
<comment type="caution">
    <text evidence="2">The sequence shown here is derived from an EMBL/GenBank/DDBJ whole genome shotgun (WGS) entry which is preliminary data.</text>
</comment>
<evidence type="ECO:0000313" key="3">
    <source>
        <dbReference type="Proteomes" id="UP000747542"/>
    </source>
</evidence>
<sequence>LTLLHSSDLWSCSLLTCSSVVGGVQASLLRANDGSSIAATQEVAVVFAKHVQVCLLWQLNPQFKWVSRVEESRTLYLGVGCGKTYNIMFLMKGTRTALLLTGDTSPGPDDIPFSMLRTFKLRHRPFYRNYITGSGETVPSQPHGRRLLCYLSRRLEKRVFTRWNTAP</sequence>
<dbReference type="Proteomes" id="UP000747542">
    <property type="component" value="Unassembled WGS sequence"/>
</dbReference>
<keyword evidence="1" id="KW-0732">Signal</keyword>
<organism evidence="2 3">
    <name type="scientific">Homarus americanus</name>
    <name type="common">American lobster</name>
    <dbReference type="NCBI Taxonomy" id="6706"/>
    <lineage>
        <taxon>Eukaryota</taxon>
        <taxon>Metazoa</taxon>
        <taxon>Ecdysozoa</taxon>
        <taxon>Arthropoda</taxon>
        <taxon>Crustacea</taxon>
        <taxon>Multicrustacea</taxon>
        <taxon>Malacostraca</taxon>
        <taxon>Eumalacostraca</taxon>
        <taxon>Eucarida</taxon>
        <taxon>Decapoda</taxon>
        <taxon>Pleocyemata</taxon>
        <taxon>Astacidea</taxon>
        <taxon>Nephropoidea</taxon>
        <taxon>Nephropidae</taxon>
        <taxon>Homarus</taxon>
    </lineage>
</organism>
<feature type="chain" id="PRO_5035156839" evidence="1">
    <location>
        <begin position="27"/>
        <end position="167"/>
    </location>
</feature>